<proteinExistence type="predicted"/>
<reference evidence="1 2" key="1">
    <citation type="journal article" date="2016" name="Nat. Commun.">
        <title>Thousands of microbial genomes shed light on interconnected biogeochemical processes in an aquifer system.</title>
        <authorList>
            <person name="Anantharaman K."/>
            <person name="Brown C.T."/>
            <person name="Hug L.A."/>
            <person name="Sharon I."/>
            <person name="Castelle C.J."/>
            <person name="Probst A.J."/>
            <person name="Thomas B.C."/>
            <person name="Singh A."/>
            <person name="Wilkins M.J."/>
            <person name="Karaoz U."/>
            <person name="Brodie E.L."/>
            <person name="Williams K.H."/>
            <person name="Hubbard S.S."/>
            <person name="Banfield J.F."/>
        </authorList>
    </citation>
    <scope>NUCLEOTIDE SEQUENCE [LARGE SCALE GENOMIC DNA]</scope>
</reference>
<comment type="caution">
    <text evidence="1">The sequence shown here is derived from an EMBL/GenBank/DDBJ whole genome shotgun (WGS) entry which is preliminary data.</text>
</comment>
<name>A0A1F6GQ82_9PROT</name>
<dbReference type="EMBL" id="MFNF01000048">
    <property type="protein sequence ID" value="OGH00264.1"/>
    <property type="molecule type" value="Genomic_DNA"/>
</dbReference>
<evidence type="ECO:0000313" key="2">
    <source>
        <dbReference type="Proteomes" id="UP000177583"/>
    </source>
</evidence>
<dbReference type="NCBIfam" id="TIGR04411">
    <property type="entry name" value="T2SS_GspN_Lepto"/>
    <property type="match status" value="1"/>
</dbReference>
<gene>
    <name evidence="1" type="ORF">A2557_05910</name>
</gene>
<dbReference type="Proteomes" id="UP000177583">
    <property type="component" value="Unassembled WGS sequence"/>
</dbReference>
<organism evidence="1 2">
    <name type="scientific">Candidatus Lambdaproteobacteria bacterium RIFOXYD2_FULL_56_26</name>
    <dbReference type="NCBI Taxonomy" id="1817773"/>
    <lineage>
        <taxon>Bacteria</taxon>
        <taxon>Pseudomonadati</taxon>
        <taxon>Pseudomonadota</taxon>
        <taxon>Candidatus Lambdaproteobacteria</taxon>
    </lineage>
</organism>
<dbReference type="AlphaFoldDB" id="A0A1F6GQ82"/>
<accession>A0A1F6GQ82</accession>
<evidence type="ECO:0000313" key="1">
    <source>
        <dbReference type="EMBL" id="OGH00264.1"/>
    </source>
</evidence>
<protein>
    <submittedName>
        <fullName evidence="1">Type II secretion system protein GspN</fullName>
    </submittedName>
</protein>
<dbReference type="InterPro" id="IPR030925">
    <property type="entry name" value="T2SS_GspN_Lepto"/>
</dbReference>
<sequence length="274" mass="29730">MKQAGWVCLGLWLFAEAFWLSLDGHWAAAWVQGRLAPLAAPMGLKVEGVETRLFGFKVAQLEVSDPLLSSLGTVQNLELSFAPWNLLLGRIGIAAELFQGELKGYGNWVTGFVSLEGQGVRINLSPWLRGKGVILSNPALEVRLETQVWGRPQGSFGVKLVDLTLGGNGAQLGLDLPSTRLDSVETQLKWAGEQWEVAGVTQGDLNLQLGGTVLLNPNRPFGSVLNLRLTGMVKPEYEQALGFLSSLLEGYKNPQGRISVELTGTVSQPELKRI</sequence>